<feature type="chain" id="PRO_5046567710" evidence="6">
    <location>
        <begin position="21"/>
        <end position="654"/>
    </location>
</feature>
<dbReference type="PROSITE" id="PS50109">
    <property type="entry name" value="HIS_KIN"/>
    <property type="match status" value="1"/>
</dbReference>
<dbReference type="RefSeq" id="WP_341839608.1">
    <property type="nucleotide sequence ID" value="NZ_CP149792.1"/>
</dbReference>
<organism evidence="8 9">
    <name type="scientific">Chitinophaga caseinilytica</name>
    <dbReference type="NCBI Taxonomy" id="2267521"/>
    <lineage>
        <taxon>Bacteria</taxon>
        <taxon>Pseudomonadati</taxon>
        <taxon>Bacteroidota</taxon>
        <taxon>Chitinophagia</taxon>
        <taxon>Chitinophagales</taxon>
        <taxon>Chitinophagaceae</taxon>
        <taxon>Chitinophaga</taxon>
    </lineage>
</organism>
<feature type="domain" description="Histidine kinase" evidence="7">
    <location>
        <begin position="463"/>
        <end position="652"/>
    </location>
</feature>
<evidence type="ECO:0000256" key="6">
    <source>
        <dbReference type="SAM" id="SignalP"/>
    </source>
</evidence>
<dbReference type="InterPro" id="IPR050482">
    <property type="entry name" value="Sensor_HK_TwoCompSys"/>
</dbReference>
<evidence type="ECO:0000259" key="7">
    <source>
        <dbReference type="PROSITE" id="PS50109"/>
    </source>
</evidence>
<dbReference type="InterPro" id="IPR036890">
    <property type="entry name" value="HATPase_C_sf"/>
</dbReference>
<evidence type="ECO:0000313" key="8">
    <source>
        <dbReference type="EMBL" id="WZN44846.1"/>
    </source>
</evidence>
<dbReference type="InterPro" id="IPR011990">
    <property type="entry name" value="TPR-like_helical_dom_sf"/>
</dbReference>
<dbReference type="SUPFAM" id="SSF48452">
    <property type="entry name" value="TPR-like"/>
    <property type="match status" value="1"/>
</dbReference>
<evidence type="ECO:0000256" key="3">
    <source>
        <dbReference type="ARBA" id="ARBA00023012"/>
    </source>
</evidence>
<dbReference type="SMART" id="SM00387">
    <property type="entry name" value="HATPase_c"/>
    <property type="match status" value="1"/>
</dbReference>
<keyword evidence="5" id="KW-0812">Transmembrane</keyword>
<feature type="transmembrane region" description="Helical" evidence="5">
    <location>
        <begin position="404"/>
        <end position="425"/>
    </location>
</feature>
<dbReference type="InterPro" id="IPR011712">
    <property type="entry name" value="Sig_transdc_His_kin_sub3_dim/P"/>
</dbReference>
<keyword evidence="6" id="KW-0732">Signal</keyword>
<dbReference type="EMBL" id="CP150096">
    <property type="protein sequence ID" value="WZN44846.1"/>
    <property type="molecule type" value="Genomic_DNA"/>
</dbReference>
<dbReference type="CDD" id="cd16917">
    <property type="entry name" value="HATPase_UhpB-NarQ-NarX-like"/>
    <property type="match status" value="1"/>
</dbReference>
<feature type="coiled-coil region" evidence="4">
    <location>
        <begin position="362"/>
        <end position="398"/>
    </location>
</feature>
<dbReference type="InterPro" id="IPR003594">
    <property type="entry name" value="HATPase_dom"/>
</dbReference>
<keyword evidence="1" id="KW-0808">Transferase</keyword>
<dbReference type="Gene3D" id="3.30.565.10">
    <property type="entry name" value="Histidine kinase-like ATPase, C-terminal domain"/>
    <property type="match status" value="1"/>
</dbReference>
<dbReference type="PANTHER" id="PTHR24421">
    <property type="entry name" value="NITRATE/NITRITE SENSOR PROTEIN NARX-RELATED"/>
    <property type="match status" value="1"/>
</dbReference>
<evidence type="ECO:0000256" key="1">
    <source>
        <dbReference type="ARBA" id="ARBA00022679"/>
    </source>
</evidence>
<keyword evidence="5" id="KW-1133">Transmembrane helix</keyword>
<protein>
    <submittedName>
        <fullName evidence="8">Sensor histidine kinase</fullName>
    </submittedName>
</protein>
<dbReference type="InterPro" id="IPR005467">
    <property type="entry name" value="His_kinase_dom"/>
</dbReference>
<evidence type="ECO:0000313" key="9">
    <source>
        <dbReference type="Proteomes" id="UP001449657"/>
    </source>
</evidence>
<evidence type="ECO:0000256" key="4">
    <source>
        <dbReference type="SAM" id="Coils"/>
    </source>
</evidence>
<keyword evidence="2 8" id="KW-0418">Kinase</keyword>
<dbReference type="Proteomes" id="UP001449657">
    <property type="component" value="Chromosome"/>
</dbReference>
<evidence type="ECO:0000256" key="2">
    <source>
        <dbReference type="ARBA" id="ARBA00022777"/>
    </source>
</evidence>
<keyword evidence="4" id="KW-0175">Coiled coil</keyword>
<dbReference type="Gene3D" id="1.20.5.1930">
    <property type="match status" value="1"/>
</dbReference>
<keyword evidence="3" id="KW-0902">Two-component regulatory system</keyword>
<reference evidence="8 9" key="1">
    <citation type="submission" date="2024-03" db="EMBL/GenBank/DDBJ databases">
        <title>Chitinophaga caseinilytica sp. nov., a casein hydrolysing bacterium isolated from forest soil.</title>
        <authorList>
            <person name="Lee D.S."/>
            <person name="Han D.M."/>
            <person name="Baek J.H."/>
            <person name="Choi D.G."/>
            <person name="Jeon J.H."/>
            <person name="Jeon C.O."/>
        </authorList>
    </citation>
    <scope>NUCLEOTIDE SEQUENCE [LARGE SCALE GENOMIC DNA]</scope>
    <source>
        <strain evidence="8 9">KACC 19118</strain>
    </source>
</reference>
<name>A0ABZ2Z2E5_9BACT</name>
<dbReference type="GO" id="GO:0016301">
    <property type="term" value="F:kinase activity"/>
    <property type="evidence" value="ECO:0007669"/>
    <property type="project" value="UniProtKB-KW"/>
</dbReference>
<dbReference type="Pfam" id="PF07730">
    <property type="entry name" value="HisKA_3"/>
    <property type="match status" value="1"/>
</dbReference>
<keyword evidence="5" id="KW-0472">Membrane</keyword>
<keyword evidence="9" id="KW-1185">Reference proteome</keyword>
<evidence type="ECO:0000256" key="5">
    <source>
        <dbReference type="SAM" id="Phobius"/>
    </source>
</evidence>
<dbReference type="SUPFAM" id="SSF55874">
    <property type="entry name" value="ATPase domain of HSP90 chaperone/DNA topoisomerase II/histidine kinase"/>
    <property type="match status" value="1"/>
</dbReference>
<sequence>MMRIFFACCLAVAGGLPARAQQLNSRLYQDSLRTAIAAAPTDSARAVAAFQLAEHLATRDTLQAAYLISEGLQWAKGSPLAKALHPYYSALLISQTDRDAAARLYLQADSLLSPFADSLALAVRSKAWHRYGGLRLFQDDPKQFTDILLNKAIPLARRTGDSSLIGKHYLGIGYVFRNQGQHDVADEYMRTALRVLREGHSPPDQLLVTYIALAENSSLWERNGQAPEMLDSARVLLAPYPDSYHWIDYYAAESLYFNTAKNWTAALESLGKGIAIAGKLQKRYEQQRLELQQYYALHNLGRYREALAVITYLANQPEMMAVVTNRLLVYAGLAETHAAMGNGATAYQWQKKYSAVSDSFHTSHLRNEISAMEVRYRNAEHQEKIATLEAKARQAQLASHNTRLSFWLLAVGSVLVLASAVFIYFQYRNGRRLASQKLKDMEQRQMIATSHAMLEGEERERRRVARDLHDGLGGMLAGMKIRLSGMAAGEESGPLDQVIGQLDHSVNELRRIARNMMPENLFKFGLETALRDLCESLSTPVTRISYQAFGIAADIPVQTQVTIYRIVQEALANAIRHAHAKEVILQCSQNGDTFFITIEDDGKGFDVPAKEESTGTGLTNIRNRVHYLKGKLDIHSVIGEGTAINIEIHVEADN</sequence>
<dbReference type="Gene3D" id="1.25.40.10">
    <property type="entry name" value="Tetratricopeptide repeat domain"/>
    <property type="match status" value="1"/>
</dbReference>
<proteinExistence type="predicted"/>
<feature type="signal peptide" evidence="6">
    <location>
        <begin position="1"/>
        <end position="20"/>
    </location>
</feature>
<accession>A0ABZ2Z2E5</accession>
<gene>
    <name evidence="8" type="ORF">WJU22_18275</name>
</gene>
<dbReference type="Pfam" id="PF02518">
    <property type="entry name" value="HATPase_c"/>
    <property type="match status" value="1"/>
</dbReference>